<dbReference type="Pfam" id="PF00852">
    <property type="entry name" value="Glyco_transf_10"/>
    <property type="match status" value="1"/>
</dbReference>
<dbReference type="SUPFAM" id="SSF53756">
    <property type="entry name" value="UDP-Glycosyltransferase/glycogen phosphorylase"/>
    <property type="match status" value="1"/>
</dbReference>
<dbReference type="InterPro" id="IPR055270">
    <property type="entry name" value="Glyco_tran_10_C"/>
</dbReference>
<dbReference type="PANTHER" id="PTHR11929">
    <property type="entry name" value="ALPHA- 1,3 -FUCOSYLTRANSFERASE"/>
    <property type="match status" value="1"/>
</dbReference>
<accession>A0ABS6K152</accession>
<dbReference type="EMBL" id="JAHQCX010000001">
    <property type="protein sequence ID" value="MBU9724583.1"/>
    <property type="molecule type" value="Genomic_DNA"/>
</dbReference>
<comment type="caution">
    <text evidence="5">The sequence shown here is derived from an EMBL/GenBank/DDBJ whole genome shotgun (WGS) entry which is preliminary data.</text>
</comment>
<dbReference type="InterPro" id="IPR038577">
    <property type="entry name" value="GT10-like_C_sf"/>
</dbReference>
<evidence type="ECO:0000313" key="5">
    <source>
        <dbReference type="EMBL" id="MBU9724583.1"/>
    </source>
</evidence>
<evidence type="ECO:0000259" key="4">
    <source>
        <dbReference type="Pfam" id="PF00852"/>
    </source>
</evidence>
<reference evidence="5 6" key="1">
    <citation type="submission" date="2021-06" db="EMBL/GenBank/DDBJ databases">
        <title>Description of novel taxa of the family Lachnospiraceae.</title>
        <authorList>
            <person name="Chaplin A.V."/>
            <person name="Sokolova S.R."/>
            <person name="Pikina A.P."/>
            <person name="Korzhanova M."/>
            <person name="Belova V."/>
            <person name="Korostin D."/>
            <person name="Efimov B.A."/>
        </authorList>
    </citation>
    <scope>NUCLEOTIDE SEQUENCE [LARGE SCALE GENOMIC DNA]</scope>
    <source>
        <strain evidence="5 6">ASD4241</strain>
    </source>
</reference>
<proteinExistence type="inferred from homology"/>
<keyword evidence="6" id="KW-1185">Reference proteome</keyword>
<dbReference type="Proteomes" id="UP001314681">
    <property type="component" value="Unassembled WGS sequence"/>
</dbReference>
<evidence type="ECO:0000256" key="2">
    <source>
        <dbReference type="ARBA" id="ARBA00022676"/>
    </source>
</evidence>
<keyword evidence="2" id="KW-0328">Glycosyltransferase</keyword>
<dbReference type="Gene3D" id="3.40.50.11660">
    <property type="entry name" value="Glycosyl transferase family 10, C-terminal domain"/>
    <property type="match status" value="1"/>
</dbReference>
<organism evidence="5 6">
    <name type="scientific">Diplocloster modestus</name>
    <dbReference type="NCBI Taxonomy" id="2850322"/>
    <lineage>
        <taxon>Bacteria</taxon>
        <taxon>Bacillati</taxon>
        <taxon>Bacillota</taxon>
        <taxon>Clostridia</taxon>
        <taxon>Lachnospirales</taxon>
        <taxon>Lachnospiraceae</taxon>
        <taxon>Diplocloster</taxon>
    </lineage>
</organism>
<dbReference type="InterPro" id="IPR001503">
    <property type="entry name" value="Glyco_trans_10"/>
</dbReference>
<evidence type="ECO:0000256" key="1">
    <source>
        <dbReference type="ARBA" id="ARBA00008919"/>
    </source>
</evidence>
<sequence length="367" mass="43300">MKMKSRPASRKWKKAATGKIIMKIALCVNHDKYLQDGMFSEDRYVESHLREFYRLLQKAVEDRGDEIHTLDLYGDPEEPDVFLFFDYPIFNPLEYSAVKWKNYRRMRKVLQGAGRKILYIWESPLYNKGNFNTENYRQFTKVLCYSPLKTLNYEYFPYSIRQTDVSRCRVISQQEFERRKLSCMITSNKLIQGNGYDLRYQIVDYFENRPDGFDLYGVNWIFGGISKAVRVILRKKYAAHPPKNYKGSCDSKQDTFEQYRFGFAIENLYGFPGYVSEKLFDVLTSDCVPVYTGSNIMAGTIPKDIFVDIEAFSSLKQLDDYLRAMSYEEYAGFLERKIKFLHSPQFADYFHQANVGRMMDVIYGKNE</sequence>
<protein>
    <recommendedName>
        <fullName evidence="4">Fucosyltransferase C-terminal domain-containing protein</fullName>
    </recommendedName>
</protein>
<keyword evidence="3" id="KW-0808">Transferase</keyword>
<name>A0ABS6K152_9FIRM</name>
<comment type="similarity">
    <text evidence="1">Belongs to the glycosyltransferase 10 family.</text>
</comment>
<evidence type="ECO:0000313" key="6">
    <source>
        <dbReference type="Proteomes" id="UP001314681"/>
    </source>
</evidence>
<feature type="domain" description="Fucosyltransferase C-terminal" evidence="4">
    <location>
        <begin position="248"/>
        <end position="330"/>
    </location>
</feature>
<gene>
    <name evidence="5" type="ORF">KTH90_01005</name>
</gene>
<dbReference type="PANTHER" id="PTHR11929:SF194">
    <property type="entry name" value="ALPHA-(1,3)-FUCOSYLTRANSFERASE 10"/>
    <property type="match status" value="1"/>
</dbReference>
<evidence type="ECO:0000256" key="3">
    <source>
        <dbReference type="ARBA" id="ARBA00022679"/>
    </source>
</evidence>